<dbReference type="EMBL" id="WIGO01000203">
    <property type="protein sequence ID" value="KAF6823905.1"/>
    <property type="molecule type" value="Genomic_DNA"/>
</dbReference>
<organism evidence="1 2">
    <name type="scientific">Colletotrichum plurivorum</name>
    <dbReference type="NCBI Taxonomy" id="2175906"/>
    <lineage>
        <taxon>Eukaryota</taxon>
        <taxon>Fungi</taxon>
        <taxon>Dikarya</taxon>
        <taxon>Ascomycota</taxon>
        <taxon>Pezizomycotina</taxon>
        <taxon>Sordariomycetes</taxon>
        <taxon>Hypocreomycetidae</taxon>
        <taxon>Glomerellales</taxon>
        <taxon>Glomerellaceae</taxon>
        <taxon>Colletotrichum</taxon>
        <taxon>Colletotrichum orchidearum species complex</taxon>
    </lineage>
</organism>
<keyword evidence="2" id="KW-1185">Reference proteome</keyword>
<comment type="caution">
    <text evidence="1">The sequence shown here is derived from an EMBL/GenBank/DDBJ whole genome shotgun (WGS) entry which is preliminary data.</text>
</comment>
<protein>
    <submittedName>
        <fullName evidence="1">Uncharacterized protein</fullName>
    </submittedName>
</protein>
<accession>A0A8H6K3Q2</accession>
<name>A0A8H6K3Q2_9PEZI</name>
<gene>
    <name evidence="1" type="ORF">CPLU01_11129</name>
</gene>
<proteinExistence type="predicted"/>
<dbReference type="Proteomes" id="UP000654918">
    <property type="component" value="Unassembled WGS sequence"/>
</dbReference>
<reference evidence="1" key="1">
    <citation type="journal article" date="2020" name="Phytopathology">
        <title>Genome Sequence Resources of Colletotrichum truncatum, C. plurivorum, C. musicola, and C. sojae: Four Species Pathogenic to Soybean (Glycine max).</title>
        <authorList>
            <person name="Rogerio F."/>
            <person name="Boufleur T.R."/>
            <person name="Ciampi-Guillardi M."/>
            <person name="Sukno S.A."/>
            <person name="Thon M.R."/>
            <person name="Massola Junior N.S."/>
            <person name="Baroncelli R."/>
        </authorList>
    </citation>
    <scope>NUCLEOTIDE SEQUENCE</scope>
    <source>
        <strain evidence="1">LFN00145</strain>
    </source>
</reference>
<evidence type="ECO:0000313" key="2">
    <source>
        <dbReference type="Proteomes" id="UP000654918"/>
    </source>
</evidence>
<sequence>MMEMAPAGTVEVPWAPSPATSAAAARPARDAMQVASGRSLSGRLTVAATFRFSLRLYFSLSLSPLRSLGPFAFPSLAGLAQFLPSLLALAGGALVDGYKTEQAAAAKLEVDRAAC</sequence>
<dbReference type="AlphaFoldDB" id="A0A8H6K3Q2"/>
<evidence type="ECO:0000313" key="1">
    <source>
        <dbReference type="EMBL" id="KAF6823905.1"/>
    </source>
</evidence>